<name>A0A5C6LTU1_9BACT</name>
<dbReference type="PROSITE" id="PS51257">
    <property type="entry name" value="PROKAR_LIPOPROTEIN"/>
    <property type="match status" value="1"/>
</dbReference>
<keyword evidence="2" id="KW-1185">Reference proteome</keyword>
<evidence type="ECO:0000313" key="2">
    <source>
        <dbReference type="Proteomes" id="UP000318815"/>
    </source>
</evidence>
<dbReference type="RefSeq" id="WP_146306433.1">
    <property type="nucleotide sequence ID" value="NZ_VOHS01000018.1"/>
</dbReference>
<reference evidence="1 2" key="1">
    <citation type="submission" date="2019-08" db="EMBL/GenBank/DDBJ databases">
        <title>Whole genome sequencing of chitin degrading bacteria Chitinophaga pinensis YS16.</title>
        <authorList>
            <person name="Singh R.P."/>
            <person name="Manchanda G."/>
            <person name="Maurya I.K."/>
            <person name="Joshi N.K."/>
            <person name="Srivastava A.K."/>
        </authorList>
    </citation>
    <scope>NUCLEOTIDE SEQUENCE [LARGE SCALE GENOMIC DNA]</scope>
    <source>
        <strain evidence="1 2">YS-16</strain>
    </source>
</reference>
<sequence length="130" mass="14172">MRKPLTFIFLATIAMTGCSKKTTSGAAEECIKYSKVPVSQIDKASAGTNGATTVYFQVNSGCGQFSKFIEKKSGNTITIDVEAVYKGCMCTMDIPTRQTSYKLKEKAAGTYYLKFVSGENQFITDTVIVK</sequence>
<dbReference type="EMBL" id="VOHS01000018">
    <property type="protein sequence ID" value="TWV99198.1"/>
    <property type="molecule type" value="Genomic_DNA"/>
</dbReference>
<comment type="caution">
    <text evidence="1">The sequence shown here is derived from an EMBL/GenBank/DDBJ whole genome shotgun (WGS) entry which is preliminary data.</text>
</comment>
<dbReference type="Proteomes" id="UP000318815">
    <property type="component" value="Unassembled WGS sequence"/>
</dbReference>
<evidence type="ECO:0008006" key="3">
    <source>
        <dbReference type="Google" id="ProtNLM"/>
    </source>
</evidence>
<evidence type="ECO:0000313" key="1">
    <source>
        <dbReference type="EMBL" id="TWV99198.1"/>
    </source>
</evidence>
<proteinExistence type="predicted"/>
<dbReference type="OrthoDB" id="660065at2"/>
<accession>A0A5C6LTU1</accession>
<gene>
    <name evidence="1" type="ORF">FEF09_18190</name>
</gene>
<dbReference type="AlphaFoldDB" id="A0A5C6LTU1"/>
<organism evidence="1 2">
    <name type="scientific">Chitinophaga pinensis</name>
    <dbReference type="NCBI Taxonomy" id="79329"/>
    <lineage>
        <taxon>Bacteria</taxon>
        <taxon>Pseudomonadati</taxon>
        <taxon>Bacteroidota</taxon>
        <taxon>Chitinophagia</taxon>
        <taxon>Chitinophagales</taxon>
        <taxon>Chitinophagaceae</taxon>
        <taxon>Chitinophaga</taxon>
    </lineage>
</organism>
<protein>
    <recommendedName>
        <fullName evidence="3">Lipoprotein</fullName>
    </recommendedName>
</protein>